<dbReference type="GO" id="GO:0006207">
    <property type="term" value="P:'de novo' pyrimidine nucleobase biosynthetic process"/>
    <property type="evidence" value="ECO:0007669"/>
    <property type="project" value="TreeGrafter"/>
</dbReference>
<dbReference type="InterPro" id="IPR033888">
    <property type="entry name" value="DHOD_1B"/>
</dbReference>
<dbReference type="GO" id="GO:1990663">
    <property type="term" value="F:dihydroorotate dehydrogenase (fumarate) activity"/>
    <property type="evidence" value="ECO:0007669"/>
    <property type="project" value="UniProtKB-EC"/>
</dbReference>
<evidence type="ECO:0000256" key="2">
    <source>
        <dbReference type="ARBA" id="ARBA00004496"/>
    </source>
</evidence>
<dbReference type="InterPro" id="IPR050074">
    <property type="entry name" value="DHO_dehydrogenase"/>
</dbReference>
<evidence type="ECO:0000259" key="12">
    <source>
        <dbReference type="Pfam" id="PF01180"/>
    </source>
</evidence>
<evidence type="ECO:0000256" key="7">
    <source>
        <dbReference type="ARBA" id="ARBA00022630"/>
    </source>
</evidence>
<evidence type="ECO:0000256" key="11">
    <source>
        <dbReference type="HAMAP-Rule" id="MF_00224"/>
    </source>
</evidence>
<evidence type="ECO:0000256" key="5">
    <source>
        <dbReference type="ARBA" id="ARBA00011738"/>
    </source>
</evidence>
<evidence type="ECO:0000313" key="15">
    <source>
        <dbReference type="Proteomes" id="UP000198809"/>
    </source>
</evidence>
<evidence type="ECO:0000313" key="16">
    <source>
        <dbReference type="Proteomes" id="UP000683429"/>
    </source>
</evidence>
<keyword evidence="8 11" id="KW-0288">FMN</keyword>
<name>A0A1H8FUB2_9BACL</name>
<dbReference type="EMBL" id="CP076607">
    <property type="protein sequence ID" value="QWU13987.1"/>
    <property type="molecule type" value="Genomic_DNA"/>
</dbReference>
<keyword evidence="6 11" id="KW-0963">Cytoplasm</keyword>
<feature type="binding site" evidence="11">
    <location>
        <position position="33"/>
    </location>
    <ligand>
        <name>FMN</name>
        <dbReference type="ChEBI" id="CHEBI:58210"/>
    </ligand>
</feature>
<dbReference type="Proteomes" id="UP000683429">
    <property type="component" value="Chromosome"/>
</dbReference>
<dbReference type="AlphaFoldDB" id="A0A1H8FUB2"/>
<feature type="binding site" evidence="11">
    <location>
        <begin position="261"/>
        <end position="262"/>
    </location>
    <ligand>
        <name>FMN</name>
        <dbReference type="ChEBI" id="CHEBI:58210"/>
    </ligand>
</feature>
<comment type="similarity">
    <text evidence="4 11">Belongs to the dihydroorotate dehydrogenase family. Type 1 subfamily.</text>
</comment>
<comment type="function">
    <text evidence="11">Catalyzes the conversion of dihydroorotate to orotate.</text>
</comment>
<dbReference type="PANTHER" id="PTHR48109:SF1">
    <property type="entry name" value="DIHYDROOROTATE DEHYDROGENASE (FUMARATE)"/>
    <property type="match status" value="1"/>
</dbReference>
<dbReference type="Pfam" id="PF01180">
    <property type="entry name" value="DHO_dh"/>
    <property type="match status" value="1"/>
</dbReference>
<proteinExistence type="inferred from homology"/>
<keyword evidence="10 11" id="KW-0560">Oxidoreductase</keyword>
<evidence type="ECO:0000256" key="1">
    <source>
        <dbReference type="ARBA" id="ARBA00001694"/>
    </source>
</evidence>
<evidence type="ECO:0000313" key="13">
    <source>
        <dbReference type="EMBL" id="QWU13987.1"/>
    </source>
</evidence>
<comment type="subunit">
    <text evidence="5">Homodimer.</text>
</comment>
<feature type="binding site" evidence="11">
    <location>
        <begin position="57"/>
        <end position="58"/>
    </location>
    <ligand>
        <name>FMN</name>
        <dbReference type="ChEBI" id="CHEBI:58210"/>
    </ligand>
</feature>
<dbReference type="InterPro" id="IPR012135">
    <property type="entry name" value="Dihydroorotate_DH_1_2"/>
</dbReference>
<dbReference type="SUPFAM" id="SSF51395">
    <property type="entry name" value="FMN-linked oxidoreductases"/>
    <property type="match status" value="1"/>
</dbReference>
<evidence type="ECO:0000256" key="4">
    <source>
        <dbReference type="ARBA" id="ARBA00008008"/>
    </source>
</evidence>
<dbReference type="InterPro" id="IPR013785">
    <property type="entry name" value="Aldolase_TIM"/>
</dbReference>
<dbReference type="PANTHER" id="PTHR48109">
    <property type="entry name" value="DIHYDROOROTATE DEHYDROGENASE (QUINONE), MITOCHONDRIAL-RELATED"/>
    <property type="match status" value="1"/>
</dbReference>
<dbReference type="GO" id="GO:0044205">
    <property type="term" value="P:'de novo' UMP biosynthetic process"/>
    <property type="evidence" value="ECO:0007669"/>
    <property type="project" value="UniProtKB-UniRule"/>
</dbReference>
<feature type="binding site" evidence="11">
    <location>
        <begin position="210"/>
        <end position="211"/>
    </location>
    <ligand>
        <name>substrate</name>
    </ligand>
</feature>
<dbReference type="NCBIfam" id="TIGR01037">
    <property type="entry name" value="pyrD_sub1_fam"/>
    <property type="match status" value="1"/>
</dbReference>
<dbReference type="GO" id="GO:0005737">
    <property type="term" value="C:cytoplasm"/>
    <property type="evidence" value="ECO:0007669"/>
    <property type="project" value="UniProtKB-SubCell"/>
</dbReference>
<feature type="binding site" evidence="11">
    <location>
        <position position="235"/>
    </location>
    <ligand>
        <name>FMN</name>
        <dbReference type="ChEBI" id="CHEBI:58210"/>
    </ligand>
</feature>
<feature type="binding site" evidence="11">
    <location>
        <position position="145"/>
    </location>
    <ligand>
        <name>substrate</name>
    </ligand>
</feature>
<feature type="active site" description="Nucleophile" evidence="11">
    <location>
        <position position="148"/>
    </location>
</feature>
<comment type="cofactor">
    <cofactor evidence="11">
        <name>FMN</name>
        <dbReference type="ChEBI" id="CHEBI:58210"/>
    </cofactor>
    <text evidence="11">Binds 1 FMN per subunit.</text>
</comment>
<organism evidence="14 15">
    <name type="scientific">Paenibacillus sophorae</name>
    <dbReference type="NCBI Taxonomy" id="1333845"/>
    <lineage>
        <taxon>Bacteria</taxon>
        <taxon>Bacillati</taxon>
        <taxon>Bacillota</taxon>
        <taxon>Bacilli</taxon>
        <taxon>Bacillales</taxon>
        <taxon>Paenibacillaceae</taxon>
        <taxon>Paenibacillus</taxon>
    </lineage>
</organism>
<evidence type="ECO:0000256" key="9">
    <source>
        <dbReference type="ARBA" id="ARBA00022975"/>
    </source>
</evidence>
<feature type="binding site" evidence="11">
    <location>
        <begin position="81"/>
        <end position="85"/>
    </location>
    <ligand>
        <name>substrate</name>
    </ligand>
</feature>
<dbReference type="InterPro" id="IPR005720">
    <property type="entry name" value="Dihydroorotate_DH_cat"/>
</dbReference>
<feature type="binding site" evidence="11">
    <location>
        <position position="183"/>
    </location>
    <ligand>
        <name>FMN</name>
        <dbReference type="ChEBI" id="CHEBI:58210"/>
    </ligand>
</feature>
<comment type="pathway">
    <text evidence="3 11">Pyrimidine metabolism; UMP biosynthesis via de novo pathway.</text>
</comment>
<dbReference type="EC" id="1.3.-.-" evidence="11"/>
<comment type="catalytic activity">
    <reaction evidence="1">
        <text>(S)-dihydroorotate + fumarate = orotate + succinate</text>
        <dbReference type="Rhea" id="RHEA:30059"/>
        <dbReference type="ChEBI" id="CHEBI:29806"/>
        <dbReference type="ChEBI" id="CHEBI:30031"/>
        <dbReference type="ChEBI" id="CHEBI:30839"/>
        <dbReference type="ChEBI" id="CHEBI:30864"/>
        <dbReference type="EC" id="1.3.98.1"/>
    </reaction>
</comment>
<dbReference type="FunFam" id="3.20.20.70:FF:000027">
    <property type="entry name" value="Dihydropyrimidine dehydrogenase [NADP(+)]"/>
    <property type="match status" value="1"/>
</dbReference>
<comment type="subcellular location">
    <subcellularLocation>
        <location evidence="2 11">Cytoplasm</location>
    </subcellularLocation>
</comment>
<feature type="domain" description="Dihydroorotate dehydrogenase catalytic" evidence="12">
    <location>
        <begin position="16"/>
        <end position="304"/>
    </location>
</feature>
<evidence type="ECO:0000256" key="6">
    <source>
        <dbReference type="ARBA" id="ARBA00022490"/>
    </source>
</evidence>
<evidence type="ECO:0000256" key="3">
    <source>
        <dbReference type="ARBA" id="ARBA00004725"/>
    </source>
</evidence>
<reference evidence="14 15" key="1">
    <citation type="submission" date="2016-10" db="EMBL/GenBank/DDBJ databases">
        <authorList>
            <person name="de Groot N.N."/>
        </authorList>
    </citation>
    <scope>NUCLEOTIDE SEQUENCE [LARGE SCALE GENOMIC DNA]</scope>
    <source>
        <strain evidence="14 15">CGMCC 1.10238</strain>
    </source>
</reference>
<protein>
    <recommendedName>
        <fullName evidence="11">Dihydroorotate dehydrogenase</fullName>
        <shortName evidence="11">DHOD</shortName>
        <shortName evidence="11">DHODase</shortName>
        <shortName evidence="11">DHOdehase</shortName>
        <ecNumber evidence="11">1.3.-.-</ecNumber>
    </recommendedName>
</protein>
<dbReference type="UniPathway" id="UPA00070"/>
<dbReference type="Proteomes" id="UP000198809">
    <property type="component" value="Unassembled WGS sequence"/>
</dbReference>
<accession>A0A1H8FUB2</accession>
<evidence type="ECO:0000313" key="14">
    <source>
        <dbReference type="EMBL" id="SEN35333.1"/>
    </source>
</evidence>
<keyword evidence="9 11" id="KW-0665">Pyrimidine biosynthesis</keyword>
<dbReference type="HAMAP" id="MF_00224">
    <property type="entry name" value="DHO_dh_type1"/>
    <property type="match status" value="1"/>
</dbReference>
<dbReference type="Gene3D" id="3.20.20.70">
    <property type="entry name" value="Aldolase class I"/>
    <property type="match status" value="1"/>
</dbReference>
<dbReference type="PIRSF" id="PIRSF000164">
    <property type="entry name" value="DHO_oxidase"/>
    <property type="match status" value="1"/>
</dbReference>
<dbReference type="InterPro" id="IPR049622">
    <property type="entry name" value="Dihydroorotate_DH_I"/>
</dbReference>
<dbReference type="OrthoDB" id="9794954at2"/>
<comment type="catalytic activity">
    <reaction evidence="11">
        <text>(S)-dihydroorotate + A = orotate + AH2</text>
        <dbReference type="Rhea" id="RHEA:18073"/>
        <dbReference type="ChEBI" id="CHEBI:13193"/>
        <dbReference type="ChEBI" id="CHEBI:17499"/>
        <dbReference type="ChEBI" id="CHEBI:30839"/>
        <dbReference type="ChEBI" id="CHEBI:30864"/>
    </reaction>
</comment>
<feature type="binding site" evidence="11">
    <location>
        <position position="111"/>
    </location>
    <ligand>
        <name>FMN</name>
        <dbReference type="ChEBI" id="CHEBI:58210"/>
    </ligand>
</feature>
<keyword evidence="16" id="KW-1185">Reference proteome</keyword>
<dbReference type="RefSeq" id="WP_090833715.1">
    <property type="nucleotide sequence ID" value="NZ_CP076607.1"/>
</dbReference>
<reference evidence="13 16" key="2">
    <citation type="submission" date="2021-06" db="EMBL/GenBank/DDBJ databases">
        <title>Whole genome sequence of Paenibacillus sophorae DSM23020 for comparative genomics.</title>
        <authorList>
            <person name="Kim M.-J."/>
            <person name="Lee G."/>
            <person name="Shin J.-H."/>
        </authorList>
    </citation>
    <scope>NUCLEOTIDE SEQUENCE [LARGE SCALE GENOMIC DNA]</scope>
    <source>
        <strain evidence="13 16">DSM 23020</strain>
    </source>
</reference>
<dbReference type="NCBIfam" id="NF005574">
    <property type="entry name" value="PRK07259.1"/>
    <property type="match status" value="1"/>
</dbReference>
<feature type="binding site" evidence="11">
    <location>
        <position position="209"/>
    </location>
    <ligand>
        <name>FMN</name>
        <dbReference type="ChEBI" id="CHEBI:58210"/>
    </ligand>
</feature>
<evidence type="ECO:0000256" key="10">
    <source>
        <dbReference type="ARBA" id="ARBA00023002"/>
    </source>
</evidence>
<gene>
    <name evidence="11" type="primary">pyrD</name>
    <name evidence="13" type="ORF">KP014_18820</name>
    <name evidence="14" type="ORF">SAMN04487895_101253</name>
</gene>
<feature type="binding site" evidence="11">
    <location>
        <begin position="283"/>
        <end position="284"/>
    </location>
    <ligand>
        <name>FMN</name>
        <dbReference type="ChEBI" id="CHEBI:58210"/>
    </ligand>
</feature>
<keyword evidence="7 11" id="KW-0285">Flavoprotein</keyword>
<evidence type="ECO:0000256" key="8">
    <source>
        <dbReference type="ARBA" id="ARBA00022643"/>
    </source>
</evidence>
<feature type="binding site" evidence="11">
    <location>
        <position position="57"/>
    </location>
    <ligand>
        <name>substrate</name>
    </ligand>
</feature>
<dbReference type="InterPro" id="IPR024920">
    <property type="entry name" value="Dihydroorotate_DH_1"/>
</dbReference>
<sequence>MIKIGDSSSKNAELDLSTRIAGVTFKNPIVMASGTFGFGKEYAKYYDVNELGGISGKGLTLQAKAGNQGTRVYETASGMLNSVGLENPGVSAFLEKECAYWETLDTARIVNLGGNTFEDYVTGAELIQKDADARGSKAVDMIELNISCPNVKEGGIAFGIRTCDARELVRAVRRATSLPLSVKLSPNAEDIADMALMCQEEGADAVSLINTISGMKIDVRRRRSVFNNLYAGLSGPAIKPIALRMVHQVAKRVDIPVIGMGGISSATDIVEFIMAGAAVVQVGTYNFMNMRAGQDLLRGLREFMIEENIASLDEIRGIV</sequence>
<dbReference type="STRING" id="1333845.SAMN04487895_101253"/>
<feature type="binding site" evidence="11">
    <location>
        <position position="145"/>
    </location>
    <ligand>
        <name>FMN</name>
        <dbReference type="ChEBI" id="CHEBI:58210"/>
    </ligand>
</feature>
<dbReference type="CDD" id="cd04740">
    <property type="entry name" value="DHOD_1B_like"/>
    <property type="match status" value="1"/>
</dbReference>
<dbReference type="EMBL" id="FODH01000001">
    <property type="protein sequence ID" value="SEN35333.1"/>
    <property type="molecule type" value="Genomic_DNA"/>
</dbReference>